<reference evidence="2" key="1">
    <citation type="submission" date="2009-07" db="EMBL/GenBank/DDBJ databases">
        <authorList>
            <person name="Koepke M."/>
            <person name="Hujer S."/>
            <person name="Held C."/>
            <person name="Wiezer A."/>
            <person name="Liesegang H."/>
            <person name="Ehrenreich A."/>
            <person name="Gottschalk G."/>
            <person name="Duerre P."/>
        </authorList>
    </citation>
    <scope>NUCLEOTIDE SEQUENCE</scope>
    <source>
        <strain evidence="2">DSM 13528</strain>
    </source>
</reference>
<dbReference type="Pfam" id="PF02368">
    <property type="entry name" value="Big_2"/>
    <property type="match status" value="2"/>
</dbReference>
<evidence type="ECO:0000313" key="3">
    <source>
        <dbReference type="EMBL" id="OAA84111.1"/>
    </source>
</evidence>
<dbReference type="OrthoDB" id="2533640at2"/>
<evidence type="ECO:0000313" key="4">
    <source>
        <dbReference type="Proteomes" id="UP000001656"/>
    </source>
</evidence>
<reference evidence="2 4" key="2">
    <citation type="journal article" date="2010" name="Proc. Natl. Acad. Sci. U.S.A.">
        <title>Clostridium ljungdahlii represents a microbial production platform based on syngas.</title>
        <authorList>
            <person name="Kopke M."/>
            <person name="Held C."/>
            <person name="Hujer S."/>
            <person name="Liesegang H."/>
            <person name="Wiezer A."/>
            <person name="Wollherr A."/>
            <person name="Ehrenreich A."/>
            <person name="Liebl W."/>
            <person name="Gottschalk G."/>
            <person name="Durre P."/>
        </authorList>
    </citation>
    <scope>NUCLEOTIDE SEQUENCE [LARGE SCALE GENOMIC DNA]</scope>
    <source>
        <strain evidence="4">ATCC 55383 / DSM 13528 / PETC</strain>
        <strain evidence="2">DSM 13528</strain>
    </source>
</reference>
<sequence>MDTALNFYNYCIKRSGSELNNYKKTIFFKGLIKEIDDKLQSIDSKYLFTMEDLPQGTEISCGNINYLVMTRNEKVNGVYYKYTIQKEPYFINFISGGVLQRIPSIIETKTIDVQTGQSIILPIGKVIVTISRNNTTDKIAMNDRFITMGSAWKTSGLDKSLDGIIKVNANMDETASIDDLVNEIPNNAQKPSYSFIISPNPISIKKGQTQQLTVVLNQNGIKVKNPTLIYTSSDTSIITVDSNGLVTGINEGSCNIDITYHGDYDTSSTSINIEVAAVAEHNYVISVSPDNILLDIGKIQQIISSVTDKGTAISSPTLTYSSDNTAVATVNNTGLVTGISVGTANITVSYVGEDGNTYSKTIPIVINAVVAKTIAITSTATNPNKIKVNNTQNYTITETSNENIVNDTFTLTESGCDPSYYSLTVIDNNNFSITNLKGDGTEYLTITVTSATNATVSGSIKIRLAGRW</sequence>
<accession>D8GU91</accession>
<name>D8GU91_CLOLD</name>
<dbReference type="EMBL" id="CP001666">
    <property type="protein sequence ID" value="ADK14754.1"/>
    <property type="molecule type" value="Genomic_DNA"/>
</dbReference>
<dbReference type="HOGENOM" id="CLU_727045_0_0_9"/>
<organism evidence="2 4">
    <name type="scientific">Clostridium ljungdahlii (strain ATCC 55383 / DSM 13528 / PETC)</name>
    <dbReference type="NCBI Taxonomy" id="748727"/>
    <lineage>
        <taxon>Bacteria</taxon>
        <taxon>Bacillati</taxon>
        <taxon>Bacillota</taxon>
        <taxon>Clostridia</taxon>
        <taxon>Eubacteriales</taxon>
        <taxon>Clostridiaceae</taxon>
        <taxon>Clostridium</taxon>
    </lineage>
</organism>
<feature type="domain" description="BIG2" evidence="1">
    <location>
        <begin position="285"/>
        <end position="360"/>
    </location>
</feature>
<evidence type="ECO:0000313" key="5">
    <source>
        <dbReference type="Proteomes" id="UP000077020"/>
    </source>
</evidence>
<dbReference type="Gene3D" id="2.60.40.1080">
    <property type="match status" value="2"/>
</dbReference>
<gene>
    <name evidence="2" type="ordered locus">CLJU_c16900</name>
    <name evidence="3" type="ORF">WX45_01955</name>
</gene>
<dbReference type="InterPro" id="IPR008964">
    <property type="entry name" value="Invasin/intimin_cell_adhesion"/>
</dbReference>
<dbReference type="AlphaFoldDB" id="D8GU91"/>
<feature type="domain" description="BIG2" evidence="1">
    <location>
        <begin position="191"/>
        <end position="270"/>
    </location>
</feature>
<dbReference type="eggNOG" id="COG5492">
    <property type="taxonomic scope" value="Bacteria"/>
</dbReference>
<dbReference type="Proteomes" id="UP000077020">
    <property type="component" value="Unassembled WGS sequence"/>
</dbReference>
<dbReference type="EMBL" id="LITS01000029">
    <property type="protein sequence ID" value="OAA84111.1"/>
    <property type="molecule type" value="Genomic_DNA"/>
</dbReference>
<dbReference type="KEGG" id="clj:CLJU_c16900"/>
<dbReference type="InterPro" id="IPR003343">
    <property type="entry name" value="Big_2"/>
</dbReference>
<evidence type="ECO:0000313" key="2">
    <source>
        <dbReference type="EMBL" id="ADK14754.1"/>
    </source>
</evidence>
<proteinExistence type="predicted"/>
<protein>
    <submittedName>
        <fullName evidence="3">Bacterial Ig-like domain (Group 2)</fullName>
    </submittedName>
</protein>
<evidence type="ECO:0000259" key="1">
    <source>
        <dbReference type="SMART" id="SM00635"/>
    </source>
</evidence>
<dbReference type="RefSeq" id="WP_013238351.1">
    <property type="nucleotide sequence ID" value="NC_014328.1"/>
</dbReference>
<dbReference type="Proteomes" id="UP000001656">
    <property type="component" value="Chromosome"/>
</dbReference>
<dbReference type="SUPFAM" id="SSF49373">
    <property type="entry name" value="Invasin/intimin cell-adhesion fragments"/>
    <property type="match status" value="2"/>
</dbReference>
<keyword evidence="5" id="KW-1185">Reference proteome</keyword>
<dbReference type="STRING" id="748727.CLJU_c16900"/>
<dbReference type="SMART" id="SM00635">
    <property type="entry name" value="BID_2"/>
    <property type="match status" value="2"/>
</dbReference>
<dbReference type="PATRIC" id="fig|748727.19.peg.2359"/>
<reference evidence="3 5" key="3">
    <citation type="journal article" date="2016" name="Biotechnol. Bioeng.">
        <title>Traits of selected Clostridium strains for syngas fermentation to ethanol.</title>
        <authorList>
            <person name="Martin M.E."/>
            <person name="Richter H."/>
            <person name="Saha S."/>
            <person name="Angenent L.T."/>
        </authorList>
    </citation>
    <scope>NUCLEOTIDE SEQUENCE [LARGE SCALE GENOMIC DNA]</scope>
    <source>
        <strain evidence="3 5">PETC</strain>
    </source>
</reference>